<keyword evidence="6" id="KW-1185">Reference proteome</keyword>
<dbReference type="InterPro" id="IPR016181">
    <property type="entry name" value="Acyl_CoA_acyltransferase"/>
</dbReference>
<protein>
    <submittedName>
        <fullName evidence="5">Acyl-CoA N-acyltransferase</fullName>
    </submittedName>
</protein>
<evidence type="ECO:0000256" key="3">
    <source>
        <dbReference type="ARBA" id="ARBA00025786"/>
    </source>
</evidence>
<accession>A0A9P7JT07</accession>
<dbReference type="AlphaFoldDB" id="A0A9P7JT07"/>
<evidence type="ECO:0000313" key="5">
    <source>
        <dbReference type="EMBL" id="KAG2105817.1"/>
    </source>
</evidence>
<dbReference type="CDD" id="cd04301">
    <property type="entry name" value="NAT_SF"/>
    <property type="match status" value="1"/>
</dbReference>
<dbReference type="GeneID" id="64691035"/>
<comment type="similarity">
    <text evidence="3">Belongs to the acetyltransferase family. ARD1 subfamily.</text>
</comment>
<dbReference type="RefSeq" id="XP_041291373.1">
    <property type="nucleotide sequence ID" value="XM_041428776.1"/>
</dbReference>
<organism evidence="5 6">
    <name type="scientific">Suillus discolor</name>
    <dbReference type="NCBI Taxonomy" id="1912936"/>
    <lineage>
        <taxon>Eukaryota</taxon>
        <taxon>Fungi</taxon>
        <taxon>Dikarya</taxon>
        <taxon>Basidiomycota</taxon>
        <taxon>Agaricomycotina</taxon>
        <taxon>Agaricomycetes</taxon>
        <taxon>Agaricomycetidae</taxon>
        <taxon>Boletales</taxon>
        <taxon>Suillineae</taxon>
        <taxon>Suillaceae</taxon>
        <taxon>Suillus</taxon>
    </lineage>
</organism>
<dbReference type="Proteomes" id="UP000823399">
    <property type="component" value="Unassembled WGS sequence"/>
</dbReference>
<keyword evidence="1" id="KW-0808">Transferase</keyword>
<feature type="domain" description="N-acetyltransferase" evidence="4">
    <location>
        <begin position="1"/>
        <end position="154"/>
    </location>
</feature>
<evidence type="ECO:0000256" key="2">
    <source>
        <dbReference type="ARBA" id="ARBA00023315"/>
    </source>
</evidence>
<comment type="caution">
    <text evidence="5">The sequence shown here is derived from an EMBL/GenBank/DDBJ whole genome shotgun (WGS) entry which is preliminary data.</text>
</comment>
<dbReference type="InterPro" id="IPR000182">
    <property type="entry name" value="GNAT_dom"/>
</dbReference>
<dbReference type="GO" id="GO:1990189">
    <property type="term" value="F:protein N-terminal-serine acetyltransferase activity"/>
    <property type="evidence" value="ECO:0007669"/>
    <property type="project" value="TreeGrafter"/>
</dbReference>
<dbReference type="PANTHER" id="PTHR23091">
    <property type="entry name" value="N-TERMINAL ACETYLTRANSFERASE"/>
    <property type="match status" value="1"/>
</dbReference>
<dbReference type="SUPFAM" id="SSF55729">
    <property type="entry name" value="Acyl-CoA N-acyltransferases (Nat)"/>
    <property type="match status" value="1"/>
</dbReference>
<dbReference type="PANTHER" id="PTHR23091:SF4">
    <property type="entry name" value="N-TERMINAL AMINO-ACID N(ALPHA)-ACETYLTRANSFERASE NATA"/>
    <property type="match status" value="1"/>
</dbReference>
<dbReference type="GO" id="GO:0031415">
    <property type="term" value="C:NatA complex"/>
    <property type="evidence" value="ECO:0007669"/>
    <property type="project" value="InterPro"/>
</dbReference>
<name>A0A9P7JT07_9AGAM</name>
<reference evidence="5" key="1">
    <citation type="journal article" date="2020" name="New Phytol.">
        <title>Comparative genomics reveals dynamic genome evolution in host specialist ectomycorrhizal fungi.</title>
        <authorList>
            <person name="Lofgren L.A."/>
            <person name="Nguyen N.H."/>
            <person name="Vilgalys R."/>
            <person name="Ruytinx J."/>
            <person name="Liao H.L."/>
            <person name="Branco S."/>
            <person name="Kuo A."/>
            <person name="LaButti K."/>
            <person name="Lipzen A."/>
            <person name="Andreopoulos W."/>
            <person name="Pangilinan J."/>
            <person name="Riley R."/>
            <person name="Hundley H."/>
            <person name="Na H."/>
            <person name="Barry K."/>
            <person name="Grigoriev I.V."/>
            <person name="Stajich J.E."/>
            <person name="Kennedy P.G."/>
        </authorList>
    </citation>
    <scope>NUCLEOTIDE SEQUENCE</scope>
    <source>
        <strain evidence="5">FC423</strain>
    </source>
</reference>
<dbReference type="InterPro" id="IPR045047">
    <property type="entry name" value="Ard1-like"/>
</dbReference>
<keyword evidence="2" id="KW-0012">Acyltransferase</keyword>
<dbReference type="PROSITE" id="PS51186">
    <property type="entry name" value="GNAT"/>
    <property type="match status" value="1"/>
</dbReference>
<evidence type="ECO:0000259" key="4">
    <source>
        <dbReference type="PROSITE" id="PS51186"/>
    </source>
</evidence>
<gene>
    <name evidence="5" type="ORF">F5147DRAFT_238166</name>
</gene>
<proteinExistence type="inferred from homology"/>
<dbReference type="Gene3D" id="3.40.630.30">
    <property type="match status" value="1"/>
</dbReference>
<evidence type="ECO:0000313" key="6">
    <source>
        <dbReference type="Proteomes" id="UP000823399"/>
    </source>
</evidence>
<sequence>MNIRRAEPKDLTKIQQCNLHNLPENYHMRYWAYSFITWPEVSYLAEDSSGRVVGYVLSSIEPDEQFPWLQVGHVNSLSVLRTYRRLGLAKRLMMLSQKAMTDSYNIEYIQLHVRKSNRAAFTLYRDKLGFQIHRKEVGYYGDGEDAYSMRITLKPTSFSHRLGLRFQAFVYARQRAVANWTLKCAKRKLSCTLS</sequence>
<dbReference type="GO" id="GO:1990190">
    <property type="term" value="F:protein-N-terminal-glutamate acetyltransferase activity"/>
    <property type="evidence" value="ECO:0007669"/>
    <property type="project" value="TreeGrafter"/>
</dbReference>
<dbReference type="Pfam" id="PF00583">
    <property type="entry name" value="Acetyltransf_1"/>
    <property type="match status" value="1"/>
</dbReference>
<dbReference type="OrthoDB" id="25586at2759"/>
<evidence type="ECO:0000256" key="1">
    <source>
        <dbReference type="ARBA" id="ARBA00022679"/>
    </source>
</evidence>
<dbReference type="EMBL" id="JABBWM010000037">
    <property type="protein sequence ID" value="KAG2105817.1"/>
    <property type="molecule type" value="Genomic_DNA"/>
</dbReference>